<dbReference type="Gene3D" id="1.10.390.10">
    <property type="entry name" value="Neutral Protease Domain 2"/>
    <property type="match status" value="1"/>
</dbReference>
<dbReference type="InterPro" id="IPR014782">
    <property type="entry name" value="Peptidase_M1_dom"/>
</dbReference>
<accession>A0A9X2F0P6</accession>
<feature type="domain" description="Peptidase M1 membrane alanine aminopeptidase" evidence="3">
    <location>
        <begin position="359"/>
        <end position="563"/>
    </location>
</feature>
<dbReference type="GO" id="GO:0070006">
    <property type="term" value="F:metalloaminopeptidase activity"/>
    <property type="evidence" value="ECO:0007669"/>
    <property type="project" value="TreeGrafter"/>
</dbReference>
<evidence type="ECO:0000313" key="5">
    <source>
        <dbReference type="Proteomes" id="UP001155182"/>
    </source>
</evidence>
<dbReference type="GO" id="GO:0005737">
    <property type="term" value="C:cytoplasm"/>
    <property type="evidence" value="ECO:0007669"/>
    <property type="project" value="TreeGrafter"/>
</dbReference>
<sequence>MKKKVLVTALAFISYHSVFAQSGSYNNNKFHQLQEILPTPNEYRTASGAPGHAYWQQKVDYVIKAELNDDNQSLTGSETITYHNNSPDVLTYVWLQLDQNNYAANSDASLTQTNGKVENMSFDALERLTANNKSKLGYTIKSVKDAAGKSLPFTINKTMMRVDLPQPLKPGASFSFSVDWFNYINDSRKTGGRGGMEYFEDGNYIYEMAQWFPRLCVYDDVNGWQNKQFLGTGEFALEFGDYKVSLTVPADHIVMATGILQNQSQVLSKQQIDRLEQAKASVKKPVIIVSQEEATQKEKSHSKDKKTWIFQGDNVRDFAWASSRKFIWDAMGVNVNGKTVMAMSAYPKEGNPLWEKYSTQAAAHTLEVYSRYTFDYPYPVAISVNGPVGGMEYPMICFNGPRPEKDGTYAAETKYGLISVVIHEVGHNFFPMIVNSDERQWSWMDEGLNTFLQYLSEQEWEQNYPSRRGEPKNITSYMASDKSTLEPIMSNSESIIQFGNNAYGKPATALNILRETVMGRELFDYSFKEYAKRWKFKHPEPADFFRTMEDASAVDLDWFWRGWFYGTDAVDIAIKNVSWYKVDSQNPDIEKTAQRQKKDSAPKTVSDQRNQKSIKQYRVDRFPDLQDFYNKYDALEVTESDRKRYQLFTSNLNDNEKQLSTSSTNVYLIDFENVGGLVMPIILQMQYEDGSKEIVRIPAEIWRRNNDKVSKIFVTEKPVKQFTIDPLQETADINQANNSYPEASVASQFQLFKQQQRAKQPNQMQLERSSASGTSNPQNNK</sequence>
<protein>
    <submittedName>
        <fullName evidence="4">M1 family metallopeptidase</fullName>
    </submittedName>
</protein>
<dbReference type="EMBL" id="JAMWYS010000013">
    <property type="protein sequence ID" value="MCO4291960.1"/>
    <property type="molecule type" value="Genomic_DNA"/>
</dbReference>
<dbReference type="InterPro" id="IPR050344">
    <property type="entry name" value="Peptidase_M1_aminopeptidases"/>
</dbReference>
<dbReference type="GO" id="GO:0005615">
    <property type="term" value="C:extracellular space"/>
    <property type="evidence" value="ECO:0007669"/>
    <property type="project" value="TreeGrafter"/>
</dbReference>
<dbReference type="InterPro" id="IPR027268">
    <property type="entry name" value="Peptidase_M4/M1_CTD_sf"/>
</dbReference>
<name>A0A9X2F0P6_9SPHI</name>
<dbReference type="RefSeq" id="WP_252586194.1">
    <property type="nucleotide sequence ID" value="NZ_JAMWYS010000013.1"/>
</dbReference>
<comment type="caution">
    <text evidence="4">The sequence shown here is derived from an EMBL/GenBank/DDBJ whole genome shotgun (WGS) entry which is preliminary data.</text>
</comment>
<feature type="chain" id="PRO_5040962034" evidence="2">
    <location>
        <begin position="21"/>
        <end position="781"/>
    </location>
</feature>
<dbReference type="SUPFAM" id="SSF55486">
    <property type="entry name" value="Metalloproteases ('zincins'), catalytic domain"/>
    <property type="match status" value="1"/>
</dbReference>
<evidence type="ECO:0000256" key="1">
    <source>
        <dbReference type="SAM" id="MobiDB-lite"/>
    </source>
</evidence>
<dbReference type="Pfam" id="PF01433">
    <property type="entry name" value="Peptidase_M1"/>
    <property type="match status" value="1"/>
</dbReference>
<evidence type="ECO:0000313" key="4">
    <source>
        <dbReference type="EMBL" id="MCO4291960.1"/>
    </source>
</evidence>
<feature type="region of interest" description="Disordered" evidence="1">
    <location>
        <begin position="754"/>
        <end position="781"/>
    </location>
</feature>
<dbReference type="GO" id="GO:0043171">
    <property type="term" value="P:peptide catabolic process"/>
    <property type="evidence" value="ECO:0007669"/>
    <property type="project" value="TreeGrafter"/>
</dbReference>
<feature type="signal peptide" evidence="2">
    <location>
        <begin position="1"/>
        <end position="20"/>
    </location>
</feature>
<dbReference type="PANTHER" id="PTHR11533">
    <property type="entry name" value="PROTEASE M1 ZINC METALLOPROTEASE"/>
    <property type="match status" value="1"/>
</dbReference>
<dbReference type="GO" id="GO:0008270">
    <property type="term" value="F:zinc ion binding"/>
    <property type="evidence" value="ECO:0007669"/>
    <property type="project" value="InterPro"/>
</dbReference>
<feature type="compositionally biased region" description="Basic and acidic residues" evidence="1">
    <location>
        <begin position="590"/>
        <end position="601"/>
    </location>
</feature>
<evidence type="ECO:0000256" key="2">
    <source>
        <dbReference type="SAM" id="SignalP"/>
    </source>
</evidence>
<proteinExistence type="predicted"/>
<reference evidence="4" key="1">
    <citation type="submission" date="2022-06" db="EMBL/GenBank/DDBJ databases">
        <title>Solitalea sp. MAHUQ-68 isolated from rhizospheric soil.</title>
        <authorList>
            <person name="Huq M.A."/>
        </authorList>
    </citation>
    <scope>NUCLEOTIDE SEQUENCE</scope>
    <source>
        <strain evidence="4">MAHUQ-68</strain>
    </source>
</reference>
<feature type="region of interest" description="Disordered" evidence="1">
    <location>
        <begin position="590"/>
        <end position="611"/>
    </location>
</feature>
<dbReference type="GO" id="GO:0042277">
    <property type="term" value="F:peptide binding"/>
    <property type="evidence" value="ECO:0007669"/>
    <property type="project" value="TreeGrafter"/>
</dbReference>
<dbReference type="PANTHER" id="PTHR11533:SF174">
    <property type="entry name" value="PUROMYCIN-SENSITIVE AMINOPEPTIDASE-RELATED"/>
    <property type="match status" value="1"/>
</dbReference>
<keyword evidence="2" id="KW-0732">Signal</keyword>
<dbReference type="GO" id="GO:0016020">
    <property type="term" value="C:membrane"/>
    <property type="evidence" value="ECO:0007669"/>
    <property type="project" value="TreeGrafter"/>
</dbReference>
<gene>
    <name evidence="4" type="ORF">NF867_03680</name>
</gene>
<dbReference type="Proteomes" id="UP001155182">
    <property type="component" value="Unassembled WGS sequence"/>
</dbReference>
<keyword evidence="5" id="KW-1185">Reference proteome</keyword>
<evidence type="ECO:0000259" key="3">
    <source>
        <dbReference type="Pfam" id="PF01433"/>
    </source>
</evidence>
<organism evidence="4 5">
    <name type="scientific">Solitalea agri</name>
    <dbReference type="NCBI Taxonomy" id="2953739"/>
    <lineage>
        <taxon>Bacteria</taxon>
        <taxon>Pseudomonadati</taxon>
        <taxon>Bacteroidota</taxon>
        <taxon>Sphingobacteriia</taxon>
        <taxon>Sphingobacteriales</taxon>
        <taxon>Sphingobacteriaceae</taxon>
        <taxon>Solitalea</taxon>
    </lineage>
</organism>
<dbReference type="CDD" id="cd09604">
    <property type="entry name" value="M1_APN_like"/>
    <property type="match status" value="1"/>
</dbReference>
<dbReference type="AlphaFoldDB" id="A0A9X2F0P6"/>